<organism evidence="1 2">
    <name type="scientific">Eumeta variegata</name>
    <name type="common">Bagworm moth</name>
    <name type="synonym">Eumeta japonica</name>
    <dbReference type="NCBI Taxonomy" id="151549"/>
    <lineage>
        <taxon>Eukaryota</taxon>
        <taxon>Metazoa</taxon>
        <taxon>Ecdysozoa</taxon>
        <taxon>Arthropoda</taxon>
        <taxon>Hexapoda</taxon>
        <taxon>Insecta</taxon>
        <taxon>Pterygota</taxon>
        <taxon>Neoptera</taxon>
        <taxon>Endopterygota</taxon>
        <taxon>Lepidoptera</taxon>
        <taxon>Glossata</taxon>
        <taxon>Ditrysia</taxon>
        <taxon>Tineoidea</taxon>
        <taxon>Psychidae</taxon>
        <taxon>Oiketicinae</taxon>
        <taxon>Eumeta</taxon>
    </lineage>
</organism>
<sequence>MLLDVVPYTVVNKVLQATAAAQTKSRICRLGKPCPERWGKSLEDSLVVVGIQRGAVKLDGLTHYLTDSVAANGAANTVTHFNAHVTRARFITRRL</sequence>
<protein>
    <submittedName>
        <fullName evidence="1">Uncharacterized protein</fullName>
    </submittedName>
</protein>
<reference evidence="1 2" key="1">
    <citation type="journal article" date="2019" name="Commun. Biol.">
        <title>The bagworm genome reveals a unique fibroin gene that provides high tensile strength.</title>
        <authorList>
            <person name="Kono N."/>
            <person name="Nakamura H."/>
            <person name="Ohtoshi R."/>
            <person name="Tomita M."/>
            <person name="Numata K."/>
            <person name="Arakawa K."/>
        </authorList>
    </citation>
    <scope>NUCLEOTIDE SEQUENCE [LARGE SCALE GENOMIC DNA]</scope>
</reference>
<evidence type="ECO:0000313" key="1">
    <source>
        <dbReference type="EMBL" id="GBP40435.1"/>
    </source>
</evidence>
<dbReference type="AlphaFoldDB" id="A0A4C1VRJ7"/>
<proteinExistence type="predicted"/>
<accession>A0A4C1VRJ7</accession>
<name>A0A4C1VRJ7_EUMVA</name>
<keyword evidence="2" id="KW-1185">Reference proteome</keyword>
<gene>
    <name evidence="1" type="ORF">EVAR_25287_1</name>
</gene>
<dbReference type="Proteomes" id="UP000299102">
    <property type="component" value="Unassembled WGS sequence"/>
</dbReference>
<comment type="caution">
    <text evidence="1">The sequence shown here is derived from an EMBL/GenBank/DDBJ whole genome shotgun (WGS) entry which is preliminary data.</text>
</comment>
<evidence type="ECO:0000313" key="2">
    <source>
        <dbReference type="Proteomes" id="UP000299102"/>
    </source>
</evidence>
<dbReference type="EMBL" id="BGZK01000381">
    <property type="protein sequence ID" value="GBP40435.1"/>
    <property type="molecule type" value="Genomic_DNA"/>
</dbReference>